<reference evidence="15" key="2">
    <citation type="submission" date="2025-09" db="UniProtKB">
        <authorList>
            <consortium name="Ensembl"/>
        </authorList>
    </citation>
    <scope>IDENTIFICATION</scope>
</reference>
<feature type="transmembrane region" description="Helical" evidence="12">
    <location>
        <begin position="742"/>
        <end position="766"/>
    </location>
</feature>
<comment type="subcellular location">
    <subcellularLocation>
        <location evidence="1">Cell membrane</location>
        <topology evidence="1">Multi-pass membrane protein</topology>
    </subcellularLocation>
</comment>
<evidence type="ECO:0000313" key="15">
    <source>
        <dbReference type="Ensembl" id="ENSLLEP00000022898.1"/>
    </source>
</evidence>
<keyword evidence="7 12" id="KW-0472">Membrane</keyword>
<evidence type="ECO:0000256" key="13">
    <source>
        <dbReference type="SAM" id="SignalP"/>
    </source>
</evidence>
<evidence type="ECO:0000256" key="9">
    <source>
        <dbReference type="ARBA" id="ARBA00023180"/>
    </source>
</evidence>
<evidence type="ECO:0000256" key="12">
    <source>
        <dbReference type="SAM" id="Phobius"/>
    </source>
</evidence>
<feature type="transmembrane region" description="Helical" evidence="12">
    <location>
        <begin position="663"/>
        <end position="681"/>
    </location>
</feature>
<dbReference type="GO" id="GO:0050909">
    <property type="term" value="P:sensory perception of taste"/>
    <property type="evidence" value="ECO:0007669"/>
    <property type="project" value="UniProtKB-ARBA"/>
</dbReference>
<dbReference type="FunFam" id="3.40.50.2300:FF:000016">
    <property type="entry name" value="Taste 1 receptor member 2"/>
    <property type="match status" value="1"/>
</dbReference>
<organism evidence="15 16">
    <name type="scientific">Leptobrachium leishanense</name>
    <name type="common">Leishan spiny toad</name>
    <dbReference type="NCBI Taxonomy" id="445787"/>
    <lineage>
        <taxon>Eukaryota</taxon>
        <taxon>Metazoa</taxon>
        <taxon>Chordata</taxon>
        <taxon>Craniata</taxon>
        <taxon>Vertebrata</taxon>
        <taxon>Euteleostomi</taxon>
        <taxon>Amphibia</taxon>
        <taxon>Batrachia</taxon>
        <taxon>Anura</taxon>
        <taxon>Pelobatoidea</taxon>
        <taxon>Megophryidae</taxon>
        <taxon>Leptobrachium</taxon>
    </lineage>
</organism>
<keyword evidence="9" id="KW-0325">Glycoprotein</keyword>
<protein>
    <recommendedName>
        <fullName evidence="14">G-protein coupled receptors family 3 profile domain-containing protein</fullName>
    </recommendedName>
</protein>
<dbReference type="SUPFAM" id="SSF53822">
    <property type="entry name" value="Periplasmic binding protein-like I"/>
    <property type="match status" value="1"/>
</dbReference>
<dbReference type="PROSITE" id="PS50259">
    <property type="entry name" value="G_PROTEIN_RECEP_F3_4"/>
    <property type="match status" value="1"/>
</dbReference>
<name>A0A8C5PHI8_9ANUR</name>
<dbReference type="GO" id="GO:0004930">
    <property type="term" value="F:G protein-coupled receptor activity"/>
    <property type="evidence" value="ECO:0007669"/>
    <property type="project" value="UniProtKB-KW"/>
</dbReference>
<dbReference type="InterPro" id="IPR028082">
    <property type="entry name" value="Peripla_BP_I"/>
</dbReference>
<dbReference type="GeneTree" id="ENSGT00940000166171"/>
<dbReference type="Ensembl" id="ENSLLET00000023771.1">
    <property type="protein sequence ID" value="ENSLLEP00000022898.1"/>
    <property type="gene ID" value="ENSLLEG00000014531.1"/>
</dbReference>
<keyword evidence="4 13" id="KW-0732">Signal</keyword>
<dbReference type="PANTHER" id="PTHR24061:SF562">
    <property type="entry name" value="G-PROTEIN COUPLED RECEPTOR FAMILY C GROUP 6 MEMBER A-LIKE"/>
    <property type="match status" value="1"/>
</dbReference>
<evidence type="ECO:0000256" key="8">
    <source>
        <dbReference type="ARBA" id="ARBA00023170"/>
    </source>
</evidence>
<keyword evidence="16" id="KW-1185">Reference proteome</keyword>
<dbReference type="OrthoDB" id="5984008at2759"/>
<evidence type="ECO:0000259" key="14">
    <source>
        <dbReference type="PROSITE" id="PS50259"/>
    </source>
</evidence>
<feature type="chain" id="PRO_5034710228" description="G-protein coupled receptors family 3 profile domain-containing protein" evidence="13">
    <location>
        <begin position="22"/>
        <end position="902"/>
    </location>
</feature>
<dbReference type="InterPro" id="IPR011500">
    <property type="entry name" value="GPCR_3_9-Cys_dom"/>
</dbReference>
<evidence type="ECO:0000256" key="2">
    <source>
        <dbReference type="ARBA" id="ARBA00022475"/>
    </source>
</evidence>
<dbReference type="Pfam" id="PF07562">
    <property type="entry name" value="NCD3G"/>
    <property type="match status" value="1"/>
</dbReference>
<dbReference type="Proteomes" id="UP000694569">
    <property type="component" value="Unplaced"/>
</dbReference>
<proteinExistence type="inferred from homology"/>
<evidence type="ECO:0000256" key="11">
    <source>
        <dbReference type="ARBA" id="ARBA00038492"/>
    </source>
</evidence>
<dbReference type="AlphaFoldDB" id="A0A8C5PHI8"/>
<dbReference type="Gene3D" id="2.10.50.30">
    <property type="entry name" value="GPCR, family 3, nine cysteines domain"/>
    <property type="match status" value="1"/>
</dbReference>
<evidence type="ECO:0000256" key="3">
    <source>
        <dbReference type="ARBA" id="ARBA00022692"/>
    </source>
</evidence>
<feature type="transmembrane region" description="Helical" evidence="12">
    <location>
        <begin position="810"/>
        <end position="833"/>
    </location>
</feature>
<dbReference type="Gene3D" id="3.40.50.2300">
    <property type="match status" value="2"/>
</dbReference>
<dbReference type="PRINTS" id="PR00592">
    <property type="entry name" value="CASENSINGR"/>
</dbReference>
<feature type="domain" description="G-protein coupled receptors family 3 profile" evidence="14">
    <location>
        <begin position="593"/>
        <end position="838"/>
    </location>
</feature>
<reference evidence="15" key="1">
    <citation type="submission" date="2025-08" db="UniProtKB">
        <authorList>
            <consortium name="Ensembl"/>
        </authorList>
    </citation>
    <scope>IDENTIFICATION</scope>
</reference>
<dbReference type="PANTHER" id="PTHR24061">
    <property type="entry name" value="CALCIUM-SENSING RECEPTOR-RELATED"/>
    <property type="match status" value="1"/>
</dbReference>
<evidence type="ECO:0000256" key="6">
    <source>
        <dbReference type="ARBA" id="ARBA00023040"/>
    </source>
</evidence>
<keyword evidence="3 12" id="KW-0812">Transmembrane</keyword>
<evidence type="ECO:0000313" key="16">
    <source>
        <dbReference type="Proteomes" id="UP000694569"/>
    </source>
</evidence>
<feature type="transmembrane region" description="Helical" evidence="12">
    <location>
        <begin position="778"/>
        <end position="798"/>
    </location>
</feature>
<keyword evidence="6" id="KW-0297">G-protein coupled receptor</keyword>
<keyword evidence="5 12" id="KW-1133">Transmembrane helix</keyword>
<feature type="transmembrane region" description="Helical" evidence="12">
    <location>
        <begin position="693"/>
        <end position="718"/>
    </location>
</feature>
<dbReference type="InterPro" id="IPR000068">
    <property type="entry name" value="GPCR_3_Ca_sens_rcpt-rel"/>
</dbReference>
<dbReference type="InterPro" id="IPR038550">
    <property type="entry name" value="GPCR_3_9-Cys_sf"/>
</dbReference>
<dbReference type="Pfam" id="PF01094">
    <property type="entry name" value="ANF_receptor"/>
    <property type="match status" value="1"/>
</dbReference>
<evidence type="ECO:0000256" key="4">
    <source>
        <dbReference type="ARBA" id="ARBA00022729"/>
    </source>
</evidence>
<dbReference type="InterPro" id="IPR001828">
    <property type="entry name" value="ANF_lig-bd_rcpt"/>
</dbReference>
<dbReference type="PRINTS" id="PR00248">
    <property type="entry name" value="GPCRMGR"/>
</dbReference>
<dbReference type="FunFam" id="2.10.50.30:FF:000004">
    <property type="entry name" value="Taste receptor type 1 member 3-like protein"/>
    <property type="match status" value="1"/>
</dbReference>
<evidence type="ECO:0000256" key="1">
    <source>
        <dbReference type="ARBA" id="ARBA00004651"/>
    </source>
</evidence>
<dbReference type="InterPro" id="IPR017979">
    <property type="entry name" value="GPCR_3_CS"/>
</dbReference>
<feature type="signal peptide" evidence="13">
    <location>
        <begin position="1"/>
        <end position="21"/>
    </location>
</feature>
<keyword evidence="10" id="KW-0807">Transducer</keyword>
<accession>A0A8C5PHI8</accession>
<comment type="similarity">
    <text evidence="11">Belongs to the G-protein coupled receptor 3 family. TAS1R subfamily.</text>
</comment>
<dbReference type="GO" id="GO:0005886">
    <property type="term" value="C:plasma membrane"/>
    <property type="evidence" value="ECO:0007669"/>
    <property type="project" value="UniProtKB-SubCell"/>
</dbReference>
<dbReference type="PROSITE" id="PS00980">
    <property type="entry name" value="G_PROTEIN_RECEP_F3_2"/>
    <property type="match status" value="1"/>
</dbReference>
<keyword evidence="8" id="KW-0675">Receptor</keyword>
<dbReference type="InterPro" id="IPR000337">
    <property type="entry name" value="GPCR_3"/>
</dbReference>
<dbReference type="Pfam" id="PF00003">
    <property type="entry name" value="7tm_3"/>
    <property type="match status" value="1"/>
</dbReference>
<feature type="transmembrane region" description="Helical" evidence="12">
    <location>
        <begin position="631"/>
        <end position="651"/>
    </location>
</feature>
<keyword evidence="2" id="KW-1003">Cell membrane</keyword>
<evidence type="ECO:0000256" key="7">
    <source>
        <dbReference type="ARBA" id="ARBA00023136"/>
    </source>
</evidence>
<feature type="transmembrane region" description="Helical" evidence="12">
    <location>
        <begin position="593"/>
        <end position="619"/>
    </location>
</feature>
<evidence type="ECO:0000256" key="5">
    <source>
        <dbReference type="ARBA" id="ARBA00022989"/>
    </source>
</evidence>
<dbReference type="InterPro" id="IPR017978">
    <property type="entry name" value="GPCR_3_C"/>
</dbReference>
<sequence>MHPNVLVFVLYACFHWKCVQSCDIKENAEVYVNGDIMIGSVIPIHEGVSNLLNRTNPDDYICAGLHIRNIVKFYAMLYTIEEINNSSLLPGIKLGYALYDSCSDVTKAIQSTIKLIPELNSLNMPPDCITKLNPSIKVIIGEINSESSIAISRILSLHSIPQISPASSAPNLSDKLRFPSFLRTVPSDVHQTQAVAKLIKKFGWNWVGIIASDDDYGHSAVDYLNTFFQHEGICLAFTKTIPTYVDHPLLQKEINGILDELQQCSANVVVIFAKGLSVIKIFKESIRRNITKIWIACDIWSTFKVVPHNVDISKVGTVLGLNFQADDIPGFTDYLQNLQPPKDDEKNLVFEKYKQFRFGCTNEFRKYLECRNSNGSSCIPPNSVKYKSPLTCRTDNIILANDDYLTQNIDWSTTFSTALAVKSIAYALKSILCKNGKCVKDLKFSPQELVKEILNVQFSYHGRNFSFDKYGDAMNGYSILNWHTQNNVTEFKIVGYYDILNSSFTMNESLLLWNTKDNKIPDSKCSTPCPPGYSKKHAFISCCYACVPCPEDYYSPYPDMDRCSECGPTQWSTNGSSKCEDRKREYFQWGNPFAITLMAFASLGLLFIIAMACLFTMHIKTPAVKIAGGNYTFLTIMALLFSLASIVFFIGQPSDIICKIRQPLYGISFTLCISCILIKALQINLSPEALNRFIYQPVVIIAGLVSIQICICILWLILKTPSYEETSTVPQLMLLQCDEGSYVFFGVMLGYIGLIALTCFILAYCGRKLQGKYNEANGITFSMLIYMLVWIIFIPIYMNTSGMYLPSVQVVAILASVYGVTFCHLLAACYIIFCKNNKRENYLKRLFLFTKVSEPMSSILPSNIDQTTTNSDAIVDGAYDYIEQKQCVVSNNISVRRRRKSM</sequence>
<evidence type="ECO:0000256" key="10">
    <source>
        <dbReference type="ARBA" id="ARBA00023224"/>
    </source>
</evidence>